<gene>
    <name evidence="1" type="ORF">VNO80_02923</name>
</gene>
<keyword evidence="2" id="KW-1185">Reference proteome</keyword>
<protein>
    <submittedName>
        <fullName evidence="1">Uncharacterized protein</fullName>
    </submittedName>
</protein>
<evidence type="ECO:0000313" key="2">
    <source>
        <dbReference type="Proteomes" id="UP001374584"/>
    </source>
</evidence>
<sequence>MHSFDPNLARLINLLIVIILDLNTARLLKLLTILSLDPNLVELIKILTMLSLDPNSSRLLKLLIMLSLNPSLVGLIKLLTMLSLDPNSVELLKLLIPGSVIGLPWRSGGGEDEAMHGLVDLKRLFDGNGLFEIGFNVDLQGGPVRLGSGIVRDMLSDVVEEYEEGVSINGENARERE</sequence>
<name>A0AAN9NXR6_PHACN</name>
<organism evidence="1 2">
    <name type="scientific">Phaseolus coccineus</name>
    <name type="common">Scarlet runner bean</name>
    <name type="synonym">Phaseolus multiflorus</name>
    <dbReference type="NCBI Taxonomy" id="3886"/>
    <lineage>
        <taxon>Eukaryota</taxon>
        <taxon>Viridiplantae</taxon>
        <taxon>Streptophyta</taxon>
        <taxon>Embryophyta</taxon>
        <taxon>Tracheophyta</taxon>
        <taxon>Spermatophyta</taxon>
        <taxon>Magnoliopsida</taxon>
        <taxon>eudicotyledons</taxon>
        <taxon>Gunneridae</taxon>
        <taxon>Pentapetalae</taxon>
        <taxon>rosids</taxon>
        <taxon>fabids</taxon>
        <taxon>Fabales</taxon>
        <taxon>Fabaceae</taxon>
        <taxon>Papilionoideae</taxon>
        <taxon>50 kb inversion clade</taxon>
        <taxon>NPAAA clade</taxon>
        <taxon>indigoferoid/millettioid clade</taxon>
        <taxon>Phaseoleae</taxon>
        <taxon>Phaseolus</taxon>
    </lineage>
</organism>
<dbReference type="Proteomes" id="UP001374584">
    <property type="component" value="Unassembled WGS sequence"/>
</dbReference>
<evidence type="ECO:0000313" key="1">
    <source>
        <dbReference type="EMBL" id="KAK7377498.1"/>
    </source>
</evidence>
<comment type="caution">
    <text evidence="1">The sequence shown here is derived from an EMBL/GenBank/DDBJ whole genome shotgun (WGS) entry which is preliminary data.</text>
</comment>
<reference evidence="1 2" key="1">
    <citation type="submission" date="2024-01" db="EMBL/GenBank/DDBJ databases">
        <title>The genomes of 5 underutilized Papilionoideae crops provide insights into root nodulation and disease resistanc.</title>
        <authorList>
            <person name="Jiang F."/>
        </authorList>
    </citation>
    <scope>NUCLEOTIDE SEQUENCE [LARGE SCALE GENOMIC DNA]</scope>
    <source>
        <strain evidence="1">JINMINGXINNONG_FW02</strain>
        <tissue evidence="1">Leaves</tissue>
    </source>
</reference>
<proteinExistence type="predicted"/>
<accession>A0AAN9NXR6</accession>
<dbReference type="EMBL" id="JAYMYR010000002">
    <property type="protein sequence ID" value="KAK7377498.1"/>
    <property type="molecule type" value="Genomic_DNA"/>
</dbReference>
<dbReference type="AlphaFoldDB" id="A0AAN9NXR6"/>